<name>A0ABS3MZ01_9BACI</name>
<feature type="domain" description="Spore germination protein N-terminal" evidence="9">
    <location>
        <begin position="23"/>
        <end position="197"/>
    </location>
</feature>
<proteinExistence type="inferred from homology"/>
<sequence length="401" mass="44747">MRRKIGVLVIIILLLNLLSGCWNRRELGELAITIGMGIDKSEDQYVITTQVVIPGAVAATRAGSQKLPVMTYQEKGNTVFEAIRRMTTVSARKLYFPHLRILVIGEELAEEGIGEALDFISRDHHLRTDFYVVVAKDMKAENVLKVLPALEDIPANKLFSSLETSEKAWAPSIAVTLDELISELVSEGIQPHLSGIQIRGDVQEGEKVNNVQQIDPDVDLQYSELAVFKGEKLIGWLNESESKAVNYVLGNVKSTIGEVPCPEEKGKVAIEVIRTRTDLKAKVENGSPKGTIEIKVEGNVGDVQCKKLDLSKTKTIDDLEKKSNKEVKKLIESSIKTVQEEFKVDVFGFGEAIHRSNPDYWKKVKKEWDEKFADMPVEVKADVQIRRIGKIGNSPNEKVKE</sequence>
<accession>A0ABS3MZ01</accession>
<gene>
    <name evidence="10" type="ORF">I7822_06130</name>
</gene>
<keyword evidence="6" id="KW-0564">Palmitate</keyword>
<dbReference type="Pfam" id="PF25198">
    <property type="entry name" value="Spore_GerAC_N"/>
    <property type="match status" value="1"/>
</dbReference>
<dbReference type="Pfam" id="PF05504">
    <property type="entry name" value="Spore_GerAC"/>
    <property type="match status" value="1"/>
</dbReference>
<evidence type="ECO:0000313" key="10">
    <source>
        <dbReference type="EMBL" id="MBO1511251.1"/>
    </source>
</evidence>
<keyword evidence="7" id="KW-0449">Lipoprotein</keyword>
<organism evidence="10 11">
    <name type="scientific">Metabacillus bambusae</name>
    <dbReference type="NCBI Taxonomy" id="2795218"/>
    <lineage>
        <taxon>Bacteria</taxon>
        <taxon>Bacillati</taxon>
        <taxon>Bacillota</taxon>
        <taxon>Bacilli</taxon>
        <taxon>Bacillales</taxon>
        <taxon>Bacillaceae</taxon>
        <taxon>Metabacillus</taxon>
    </lineage>
</organism>
<keyword evidence="11" id="KW-1185">Reference proteome</keyword>
<dbReference type="RefSeq" id="WP_207976079.1">
    <property type="nucleotide sequence ID" value="NZ_JAGDEL010000003.1"/>
</dbReference>
<dbReference type="PANTHER" id="PTHR35789">
    <property type="entry name" value="SPORE GERMINATION PROTEIN B3"/>
    <property type="match status" value="1"/>
</dbReference>
<comment type="caution">
    <text evidence="10">The sequence shown here is derived from an EMBL/GenBank/DDBJ whole genome shotgun (WGS) entry which is preliminary data.</text>
</comment>
<dbReference type="InterPro" id="IPR038501">
    <property type="entry name" value="Spore_GerAC_C_sf"/>
</dbReference>
<comment type="similarity">
    <text evidence="2">Belongs to the GerABKC lipoprotein family.</text>
</comment>
<evidence type="ECO:0000256" key="6">
    <source>
        <dbReference type="ARBA" id="ARBA00023139"/>
    </source>
</evidence>
<dbReference type="InterPro" id="IPR057336">
    <property type="entry name" value="GerAC_N"/>
</dbReference>
<dbReference type="EMBL" id="JAGDEL010000003">
    <property type="protein sequence ID" value="MBO1511251.1"/>
    <property type="molecule type" value="Genomic_DNA"/>
</dbReference>
<evidence type="ECO:0000256" key="2">
    <source>
        <dbReference type="ARBA" id="ARBA00007886"/>
    </source>
</evidence>
<dbReference type="Gene3D" id="6.20.190.10">
    <property type="entry name" value="Nutrient germinant receptor protein C, domain 1"/>
    <property type="match status" value="1"/>
</dbReference>
<dbReference type="PROSITE" id="PS51257">
    <property type="entry name" value="PROKAR_LIPOPROTEIN"/>
    <property type="match status" value="1"/>
</dbReference>
<evidence type="ECO:0000259" key="8">
    <source>
        <dbReference type="Pfam" id="PF05504"/>
    </source>
</evidence>
<keyword evidence="4" id="KW-0732">Signal</keyword>
<dbReference type="InterPro" id="IPR046953">
    <property type="entry name" value="Spore_GerAC-like_C"/>
</dbReference>
<evidence type="ECO:0000259" key="9">
    <source>
        <dbReference type="Pfam" id="PF25198"/>
    </source>
</evidence>
<evidence type="ECO:0000256" key="1">
    <source>
        <dbReference type="ARBA" id="ARBA00004635"/>
    </source>
</evidence>
<evidence type="ECO:0000256" key="5">
    <source>
        <dbReference type="ARBA" id="ARBA00023136"/>
    </source>
</evidence>
<evidence type="ECO:0000256" key="3">
    <source>
        <dbReference type="ARBA" id="ARBA00022544"/>
    </source>
</evidence>
<dbReference type="NCBIfam" id="TIGR02887">
    <property type="entry name" value="spore_ger_x_C"/>
    <property type="match status" value="1"/>
</dbReference>
<feature type="domain" description="Spore germination GerAC-like C-terminal" evidence="8">
    <location>
        <begin position="224"/>
        <end position="389"/>
    </location>
</feature>
<dbReference type="InterPro" id="IPR008844">
    <property type="entry name" value="Spore_GerAC-like"/>
</dbReference>
<protein>
    <submittedName>
        <fullName evidence="10">Ger(X)C family spore germination protein</fullName>
    </submittedName>
</protein>
<reference evidence="10 11" key="1">
    <citation type="submission" date="2021-03" db="EMBL/GenBank/DDBJ databases">
        <title>Whole genome sequence of Metabacillus bambusae BG109.</title>
        <authorList>
            <person name="Jeong J.W."/>
        </authorList>
    </citation>
    <scope>NUCLEOTIDE SEQUENCE [LARGE SCALE GENOMIC DNA]</scope>
    <source>
        <strain evidence="10 11">BG109</strain>
    </source>
</reference>
<dbReference type="PANTHER" id="PTHR35789:SF1">
    <property type="entry name" value="SPORE GERMINATION PROTEIN B3"/>
    <property type="match status" value="1"/>
</dbReference>
<evidence type="ECO:0000313" key="11">
    <source>
        <dbReference type="Proteomes" id="UP000663981"/>
    </source>
</evidence>
<dbReference type="Gene3D" id="3.30.300.210">
    <property type="entry name" value="Nutrient germinant receptor protein C, domain 3"/>
    <property type="match status" value="1"/>
</dbReference>
<evidence type="ECO:0000256" key="7">
    <source>
        <dbReference type="ARBA" id="ARBA00023288"/>
    </source>
</evidence>
<comment type="subcellular location">
    <subcellularLocation>
        <location evidence="1">Membrane</location>
        <topology evidence="1">Lipid-anchor</topology>
    </subcellularLocation>
</comment>
<dbReference type="Proteomes" id="UP000663981">
    <property type="component" value="Unassembled WGS sequence"/>
</dbReference>
<keyword evidence="5" id="KW-0472">Membrane</keyword>
<evidence type="ECO:0000256" key="4">
    <source>
        <dbReference type="ARBA" id="ARBA00022729"/>
    </source>
</evidence>
<keyword evidence="3" id="KW-0309">Germination</keyword>